<dbReference type="Proteomes" id="UP000649739">
    <property type="component" value="Unassembled WGS sequence"/>
</dbReference>
<protein>
    <submittedName>
        <fullName evidence="2">Uncharacterized protein</fullName>
    </submittedName>
</protein>
<dbReference type="RefSeq" id="WP_189168535.1">
    <property type="nucleotide sequence ID" value="NZ_BMQB01000001.1"/>
</dbReference>
<feature type="transmembrane region" description="Helical" evidence="1">
    <location>
        <begin position="91"/>
        <end position="109"/>
    </location>
</feature>
<sequence length="164" mass="17739">MSNVVGHHATRVLAALIAALPVWALLPVEPRPTAAPALAVLLPVAAGLGWAILRHQRRLCERCVRAMPLDASAVAARYGRRFRVAHLFERRLVAVGYLAAVLVCSLLYASPVGRVAWAVAVLSLVYLLFVQLTHQRLQPWCPHCRHGGVAEVTPTAPTPILTNA</sequence>
<proteinExistence type="predicted"/>
<evidence type="ECO:0000313" key="3">
    <source>
        <dbReference type="Proteomes" id="UP000649739"/>
    </source>
</evidence>
<feature type="transmembrane region" description="Helical" evidence="1">
    <location>
        <begin position="115"/>
        <end position="133"/>
    </location>
</feature>
<reference evidence="2" key="1">
    <citation type="journal article" date="2014" name="Int. J. Syst. Evol. Microbiol.">
        <title>Complete genome sequence of Corynebacterium casei LMG S-19264T (=DSM 44701T), isolated from a smear-ripened cheese.</title>
        <authorList>
            <consortium name="US DOE Joint Genome Institute (JGI-PGF)"/>
            <person name="Walter F."/>
            <person name="Albersmeier A."/>
            <person name="Kalinowski J."/>
            <person name="Ruckert C."/>
        </authorList>
    </citation>
    <scope>NUCLEOTIDE SEQUENCE</scope>
    <source>
        <strain evidence="2">JCM 3090</strain>
    </source>
</reference>
<evidence type="ECO:0000313" key="2">
    <source>
        <dbReference type="EMBL" id="GGJ79978.1"/>
    </source>
</evidence>
<evidence type="ECO:0000256" key="1">
    <source>
        <dbReference type="SAM" id="Phobius"/>
    </source>
</evidence>
<keyword evidence="1" id="KW-1133">Transmembrane helix</keyword>
<dbReference type="AlphaFoldDB" id="A0A8J3B090"/>
<reference evidence="2" key="2">
    <citation type="submission" date="2020-09" db="EMBL/GenBank/DDBJ databases">
        <authorList>
            <person name="Sun Q."/>
            <person name="Ohkuma M."/>
        </authorList>
    </citation>
    <scope>NUCLEOTIDE SEQUENCE</scope>
    <source>
        <strain evidence="2">JCM 3090</strain>
    </source>
</reference>
<organism evidence="2 3">
    <name type="scientific">Pilimelia anulata</name>
    <dbReference type="NCBI Taxonomy" id="53371"/>
    <lineage>
        <taxon>Bacteria</taxon>
        <taxon>Bacillati</taxon>
        <taxon>Actinomycetota</taxon>
        <taxon>Actinomycetes</taxon>
        <taxon>Micromonosporales</taxon>
        <taxon>Micromonosporaceae</taxon>
        <taxon>Pilimelia</taxon>
    </lineage>
</organism>
<name>A0A8J3B090_9ACTN</name>
<keyword evidence="3" id="KW-1185">Reference proteome</keyword>
<feature type="transmembrane region" description="Helical" evidence="1">
    <location>
        <begin position="34"/>
        <end position="53"/>
    </location>
</feature>
<gene>
    <name evidence="2" type="ORF">GCM10010123_07290</name>
</gene>
<keyword evidence="1" id="KW-0812">Transmembrane</keyword>
<keyword evidence="1" id="KW-0472">Membrane</keyword>
<dbReference type="EMBL" id="BMQB01000001">
    <property type="protein sequence ID" value="GGJ79978.1"/>
    <property type="molecule type" value="Genomic_DNA"/>
</dbReference>
<comment type="caution">
    <text evidence="2">The sequence shown here is derived from an EMBL/GenBank/DDBJ whole genome shotgun (WGS) entry which is preliminary data.</text>
</comment>
<accession>A0A8J3B090</accession>